<evidence type="ECO:0000313" key="5">
    <source>
        <dbReference type="Proteomes" id="UP001055125"/>
    </source>
</evidence>
<keyword evidence="5" id="KW-1185">Reference proteome</keyword>
<dbReference type="SMART" id="SM00448">
    <property type="entry name" value="REC"/>
    <property type="match status" value="2"/>
</dbReference>
<feature type="domain" description="Response regulatory" evidence="3">
    <location>
        <begin position="7"/>
        <end position="118"/>
    </location>
</feature>
<dbReference type="RefSeq" id="WP_238243877.1">
    <property type="nucleotide sequence ID" value="NZ_BPQP01000028.1"/>
</dbReference>
<evidence type="ECO:0000256" key="1">
    <source>
        <dbReference type="ARBA" id="ARBA00022553"/>
    </source>
</evidence>
<evidence type="ECO:0000256" key="2">
    <source>
        <dbReference type="PROSITE-ProRule" id="PRU00169"/>
    </source>
</evidence>
<gene>
    <name evidence="4" type="primary">rssB_1</name>
    <name evidence="4" type="ORF">OCOJLMKI_1910</name>
</gene>
<dbReference type="InterPro" id="IPR001789">
    <property type="entry name" value="Sig_transdc_resp-reg_receiver"/>
</dbReference>
<comment type="caution">
    <text evidence="4">The sequence shown here is derived from an EMBL/GenBank/DDBJ whole genome shotgun (WGS) entry which is preliminary data.</text>
</comment>
<dbReference type="Pfam" id="PF00072">
    <property type="entry name" value="Response_reg"/>
    <property type="match status" value="1"/>
</dbReference>
<feature type="domain" description="Response regulatory" evidence="3">
    <location>
        <begin position="132"/>
        <end position="241"/>
    </location>
</feature>
<accession>A0ABQ4RYR7</accession>
<dbReference type="SUPFAM" id="SSF52172">
    <property type="entry name" value="CheY-like"/>
    <property type="match status" value="2"/>
</dbReference>
<sequence>MKLGQQRVLLVEDEMLTAIDLSCEIEDSGGETIGPATSVKDALRLLEREAVTAAILDVNVRDGETMPVAAALIARGIPFILHTGAVLPSRLRTRFGGAPVHIKPTSSRRLIAALAREIESAEARGQGRSAPHALVIEDERQTAQILDGCLRAYGYASVDRADTEAGAIAAAQAHRPDLVLVDLRLREGDGLSAARAIRIAYGVPLIVVTSRPDLATGIDARFVVAKPFTPAILQAAIERARPAAIPA</sequence>
<evidence type="ECO:0000259" key="3">
    <source>
        <dbReference type="PROSITE" id="PS50110"/>
    </source>
</evidence>
<organism evidence="4 5">
    <name type="scientific">Methylobacterium iners</name>
    <dbReference type="NCBI Taxonomy" id="418707"/>
    <lineage>
        <taxon>Bacteria</taxon>
        <taxon>Pseudomonadati</taxon>
        <taxon>Pseudomonadota</taxon>
        <taxon>Alphaproteobacteria</taxon>
        <taxon>Hyphomicrobiales</taxon>
        <taxon>Methylobacteriaceae</taxon>
        <taxon>Methylobacterium</taxon>
    </lineage>
</organism>
<keyword evidence="1 2" id="KW-0597">Phosphoprotein</keyword>
<dbReference type="EMBL" id="BPQP01000028">
    <property type="protein sequence ID" value="GJD94707.1"/>
    <property type="molecule type" value="Genomic_DNA"/>
</dbReference>
<proteinExistence type="predicted"/>
<dbReference type="InterPro" id="IPR011006">
    <property type="entry name" value="CheY-like_superfamily"/>
</dbReference>
<name>A0ABQ4RYR7_9HYPH</name>
<feature type="modified residue" description="4-aspartylphosphate" evidence="2">
    <location>
        <position position="57"/>
    </location>
</feature>
<dbReference type="InterPro" id="IPR050595">
    <property type="entry name" value="Bact_response_regulator"/>
</dbReference>
<evidence type="ECO:0000313" key="4">
    <source>
        <dbReference type="EMBL" id="GJD94707.1"/>
    </source>
</evidence>
<dbReference type="PANTHER" id="PTHR44591:SF23">
    <property type="entry name" value="CHEY SUBFAMILY"/>
    <property type="match status" value="1"/>
</dbReference>
<dbReference type="Proteomes" id="UP001055125">
    <property type="component" value="Unassembled WGS sequence"/>
</dbReference>
<reference evidence="4" key="1">
    <citation type="journal article" date="2021" name="Front. Microbiol.">
        <title>Comprehensive Comparative Genomics and Phenotyping of Methylobacterium Species.</title>
        <authorList>
            <person name="Alessa O."/>
            <person name="Ogura Y."/>
            <person name="Fujitani Y."/>
            <person name="Takami H."/>
            <person name="Hayashi T."/>
            <person name="Sahin N."/>
            <person name="Tani A."/>
        </authorList>
    </citation>
    <scope>NUCLEOTIDE SEQUENCE</scope>
    <source>
        <strain evidence="4">DSM 19015</strain>
    </source>
</reference>
<reference evidence="4" key="2">
    <citation type="submission" date="2021-08" db="EMBL/GenBank/DDBJ databases">
        <authorList>
            <person name="Tani A."/>
            <person name="Ola A."/>
            <person name="Ogura Y."/>
            <person name="Katsura K."/>
            <person name="Hayashi T."/>
        </authorList>
    </citation>
    <scope>NUCLEOTIDE SEQUENCE</scope>
    <source>
        <strain evidence="4">DSM 19015</strain>
    </source>
</reference>
<dbReference type="PANTHER" id="PTHR44591">
    <property type="entry name" value="STRESS RESPONSE REGULATOR PROTEIN 1"/>
    <property type="match status" value="1"/>
</dbReference>
<feature type="modified residue" description="4-aspartylphosphate" evidence="2">
    <location>
        <position position="182"/>
    </location>
</feature>
<protein>
    <submittedName>
        <fullName evidence="4">Regulator of RpoS</fullName>
    </submittedName>
</protein>
<dbReference type="Gene3D" id="3.40.50.2300">
    <property type="match status" value="2"/>
</dbReference>
<dbReference type="PROSITE" id="PS50110">
    <property type="entry name" value="RESPONSE_REGULATORY"/>
    <property type="match status" value="2"/>
</dbReference>